<proteinExistence type="predicted"/>
<feature type="coiled-coil region" evidence="1">
    <location>
        <begin position="715"/>
        <end position="1023"/>
    </location>
</feature>
<dbReference type="GO" id="GO:0010824">
    <property type="term" value="P:regulation of centrosome duplication"/>
    <property type="evidence" value="ECO:0007669"/>
    <property type="project" value="TreeGrafter"/>
</dbReference>
<dbReference type="PROSITE" id="PS50096">
    <property type="entry name" value="IQ"/>
    <property type="match status" value="1"/>
</dbReference>
<dbReference type="GO" id="GO:0005929">
    <property type="term" value="C:cilium"/>
    <property type="evidence" value="ECO:0007669"/>
    <property type="project" value="GOC"/>
</dbReference>
<keyword evidence="1" id="KW-0175">Coiled coil</keyword>
<dbReference type="GO" id="GO:0035735">
    <property type="term" value="P:intraciliary transport involved in cilium assembly"/>
    <property type="evidence" value="ECO:0007669"/>
    <property type="project" value="InterPro"/>
</dbReference>
<evidence type="ECO:0000313" key="3">
    <source>
        <dbReference type="Ensembl" id="ENSDLAP00005028896.2"/>
    </source>
</evidence>
<dbReference type="GO" id="GO:0034451">
    <property type="term" value="C:centriolar satellite"/>
    <property type="evidence" value="ECO:0007669"/>
    <property type="project" value="TreeGrafter"/>
</dbReference>
<dbReference type="Proteomes" id="UP000694389">
    <property type="component" value="Unassembled WGS sequence"/>
</dbReference>
<dbReference type="PANTHER" id="PTHR31540:SF1">
    <property type="entry name" value="CENTROSOMAL PROTEIN OF 131 KDA"/>
    <property type="match status" value="1"/>
</dbReference>
<feature type="coiled-coil region" evidence="1">
    <location>
        <begin position="582"/>
        <end position="639"/>
    </location>
</feature>
<feature type="compositionally biased region" description="Low complexity" evidence="2">
    <location>
        <begin position="233"/>
        <end position="251"/>
    </location>
</feature>
<protein>
    <submittedName>
        <fullName evidence="3">Centrosomal protein 131</fullName>
    </submittedName>
</protein>
<accession>A0A8C4F707</accession>
<feature type="compositionally biased region" description="Polar residues" evidence="2">
    <location>
        <begin position="144"/>
        <end position="158"/>
    </location>
</feature>
<dbReference type="GeneTree" id="ENSGT00390000001758"/>
<name>A0A8C4F707_DICLA</name>
<feature type="region of interest" description="Disordered" evidence="2">
    <location>
        <begin position="120"/>
        <end position="162"/>
    </location>
</feature>
<sequence>MHTTRSPSSIPTGVSGDALDLSLSGAQLSMSKRPSSASPGKYFSRSVSVSVASDSRGKRNTLVNAGMKTVSHSRSIKNLRRSNSTTQVNQQANISLSQDPSEDYLSLFDSSSDGRKKLASLSKASPDRTTWNILDDQPRVFPPHSSSRSTGSVDSPTSLKKREPGIALAATFTANNRSNKGAVGNSVTTILHNNYSEKPLTPKSSNQKPSFNNILKATANDEVSLENGSLTKSQKNFSSVSSTSNNRSPVSAQRGSPVLSRRREVTEEEAERFIQQVNQAAVTIQRWYRRHAQRRHTNQAALKRILANKRKEWEERTEEDSHLETQQKKDEDRKRIREEKARLARLAAIQELQQKRARQVAEVQHAAEVEQESLRQTCMVGRKKPNNNPMSPTDVKAKNTDSNLNIVADLGELTSFRAISPALSNCRASQCSQEILQRSVSVEDQRQGALSSRAQSKTTLNELLDTLKLLEEEPERLSEPKCYRKEKYAWIDEDGDSNSLTTDNLERHGQLSHHPALPDGGALLSEAKLQSIMSFLDEMEKSEQERPRSVTSGSHREAVLSEEELVGVEQASATAAEVTGSMMRIKLELEEKKRTVNMLQTALLINDKKALSERCEGVVVELKQVDQKYTKKIAQMQEQHEMVWQILGPLCEEIKKLKELMSATEKIRREKWIDEKTKKIKEITVKGLEPEIQKLISKHKQELKKLRTLHEAELLQADDRAAQRYVRQCEELRQQLEREKEEQCQRERELAKQRYEKQLQEEELSLQQQRRRLYKEVADEKERLAQLSSRQRAELEDLRRQLEENSSLAGRALREELDKTREEQERRHQVEMKALQERLDIEKQTWEENYKKKEEVWLLSRERELKDDLRRERDKEIELAIWTLEEETSKDKEECERAADNRVKRVREKYEAELRELERSERAAVEKQQELRKQQMEMEGELIRLQALLRQKEQETEDITQTRDKLVDERRSLAEVIRQEFADRLVMTEEENRRLKVEVSEVRARLRLEVERVTREKEEELAEVHQRVKSAILKKEETVSCLRKQHEVSGLMKHRQQKQRF</sequence>
<dbReference type="Ensembl" id="ENSDLAT00005030834.2">
    <property type="protein sequence ID" value="ENSDLAP00005028896.2"/>
    <property type="gene ID" value="ENSDLAG00005012003.2"/>
</dbReference>
<evidence type="ECO:0000256" key="1">
    <source>
        <dbReference type="SAM" id="Coils"/>
    </source>
</evidence>
<evidence type="ECO:0000256" key="2">
    <source>
        <dbReference type="SAM" id="MobiDB-lite"/>
    </source>
</evidence>
<keyword evidence="4" id="KW-1185">Reference proteome</keyword>
<feature type="region of interest" description="Disordered" evidence="2">
    <location>
        <begin position="225"/>
        <end position="263"/>
    </location>
</feature>
<dbReference type="PANTHER" id="PTHR31540">
    <property type="entry name" value="CENTROSOMAL PROTEIN OF 131 KDA"/>
    <property type="match status" value="1"/>
</dbReference>
<dbReference type="InterPro" id="IPR030465">
    <property type="entry name" value="CEP131"/>
</dbReference>
<feature type="region of interest" description="Disordered" evidence="2">
    <location>
        <begin position="311"/>
        <end position="334"/>
    </location>
</feature>
<reference evidence="3" key="1">
    <citation type="submission" date="2025-08" db="UniProtKB">
        <authorList>
            <consortium name="Ensembl"/>
        </authorList>
    </citation>
    <scope>IDENTIFICATION</scope>
</reference>
<organism evidence="3 4">
    <name type="scientific">Dicentrarchus labrax</name>
    <name type="common">European seabass</name>
    <name type="synonym">Morone labrax</name>
    <dbReference type="NCBI Taxonomy" id="13489"/>
    <lineage>
        <taxon>Eukaryota</taxon>
        <taxon>Metazoa</taxon>
        <taxon>Chordata</taxon>
        <taxon>Craniata</taxon>
        <taxon>Vertebrata</taxon>
        <taxon>Euteleostomi</taxon>
        <taxon>Actinopterygii</taxon>
        <taxon>Neopterygii</taxon>
        <taxon>Teleostei</taxon>
        <taxon>Neoteleostei</taxon>
        <taxon>Acanthomorphata</taxon>
        <taxon>Eupercaria</taxon>
        <taxon>Moronidae</taxon>
        <taxon>Dicentrarchus</taxon>
    </lineage>
</organism>
<dbReference type="AlphaFoldDB" id="A0A8C4F707"/>
<reference evidence="3" key="2">
    <citation type="submission" date="2025-09" db="UniProtKB">
        <authorList>
            <consortium name="Ensembl"/>
        </authorList>
    </citation>
    <scope>IDENTIFICATION</scope>
</reference>
<evidence type="ECO:0000313" key="4">
    <source>
        <dbReference type="Proteomes" id="UP000694389"/>
    </source>
</evidence>